<feature type="domain" description="DUF5658" evidence="2">
    <location>
        <begin position="30"/>
        <end position="118"/>
    </location>
</feature>
<dbReference type="AlphaFoldDB" id="A0A7X0H938"/>
<reference evidence="3 4" key="1">
    <citation type="submission" date="2020-08" db="EMBL/GenBank/DDBJ databases">
        <title>Genomic Encyclopedia of Type Strains, Phase IV (KMG-IV): sequencing the most valuable type-strain genomes for metagenomic binning, comparative biology and taxonomic classification.</title>
        <authorList>
            <person name="Goeker M."/>
        </authorList>
    </citation>
    <scope>NUCLEOTIDE SEQUENCE [LARGE SCALE GENOMIC DNA]</scope>
    <source>
        <strain evidence="3 4">DSM 103725</strain>
    </source>
</reference>
<evidence type="ECO:0000313" key="3">
    <source>
        <dbReference type="EMBL" id="MBB6431554.1"/>
    </source>
</evidence>
<keyword evidence="1" id="KW-0472">Membrane</keyword>
<accession>A0A7X0H938</accession>
<keyword evidence="1" id="KW-0812">Transmembrane</keyword>
<organism evidence="3 4">
    <name type="scientific">Algisphaera agarilytica</name>
    <dbReference type="NCBI Taxonomy" id="1385975"/>
    <lineage>
        <taxon>Bacteria</taxon>
        <taxon>Pseudomonadati</taxon>
        <taxon>Planctomycetota</taxon>
        <taxon>Phycisphaerae</taxon>
        <taxon>Phycisphaerales</taxon>
        <taxon>Phycisphaeraceae</taxon>
        <taxon>Algisphaera</taxon>
    </lineage>
</organism>
<comment type="caution">
    <text evidence="3">The sequence shown here is derived from an EMBL/GenBank/DDBJ whole genome shotgun (WGS) entry which is preliminary data.</text>
</comment>
<dbReference type="EMBL" id="JACHGY010000001">
    <property type="protein sequence ID" value="MBB6431554.1"/>
    <property type="molecule type" value="Genomic_DNA"/>
</dbReference>
<proteinExistence type="predicted"/>
<feature type="transmembrane region" description="Helical" evidence="1">
    <location>
        <begin position="72"/>
        <end position="89"/>
    </location>
</feature>
<feature type="transmembrane region" description="Helical" evidence="1">
    <location>
        <begin position="27"/>
        <end position="52"/>
    </location>
</feature>
<sequence>MTHELPRLSPITAAASHPARGNVHFPYAYLALVFVSALDLILTYIILLMGGYEVNPIANAVLQSPADFHGLILYKFVIVVSVVLICEYISRHANHAGRRLAVWAVAISAFPVVWSTLLLIDQF</sequence>
<gene>
    <name evidence="3" type="ORF">HNQ40_003360</name>
</gene>
<dbReference type="Pfam" id="PF18902">
    <property type="entry name" value="DUF5658"/>
    <property type="match status" value="1"/>
</dbReference>
<feature type="transmembrane region" description="Helical" evidence="1">
    <location>
        <begin position="101"/>
        <end position="120"/>
    </location>
</feature>
<dbReference type="RefSeq" id="WP_184679011.1">
    <property type="nucleotide sequence ID" value="NZ_JACHGY010000001.1"/>
</dbReference>
<dbReference type="InterPro" id="IPR043717">
    <property type="entry name" value="DUF5658"/>
</dbReference>
<protein>
    <submittedName>
        <fullName evidence="3">ABC-type transport system involved in multi-copper enzyme maturation permease subunit</fullName>
    </submittedName>
</protein>
<evidence type="ECO:0000313" key="4">
    <source>
        <dbReference type="Proteomes" id="UP000541810"/>
    </source>
</evidence>
<evidence type="ECO:0000256" key="1">
    <source>
        <dbReference type="SAM" id="Phobius"/>
    </source>
</evidence>
<keyword evidence="1" id="KW-1133">Transmembrane helix</keyword>
<evidence type="ECO:0000259" key="2">
    <source>
        <dbReference type="Pfam" id="PF18902"/>
    </source>
</evidence>
<name>A0A7X0H938_9BACT</name>
<keyword evidence="4" id="KW-1185">Reference proteome</keyword>
<dbReference type="Proteomes" id="UP000541810">
    <property type="component" value="Unassembled WGS sequence"/>
</dbReference>